<dbReference type="Gene3D" id="2.170.130.10">
    <property type="entry name" value="TonB-dependent receptor, plug domain"/>
    <property type="match status" value="1"/>
</dbReference>
<accession>A0A9Q8RLH7</accession>
<name>A0A9Q8RLH7_9LEPT</name>
<dbReference type="GO" id="GO:0009279">
    <property type="term" value="C:cell outer membrane"/>
    <property type="evidence" value="ECO:0007669"/>
    <property type="project" value="TreeGrafter"/>
</dbReference>
<evidence type="ECO:0000259" key="2">
    <source>
        <dbReference type="Pfam" id="PF07715"/>
    </source>
</evidence>
<dbReference type="InterPro" id="IPR039426">
    <property type="entry name" value="TonB-dep_rcpt-like"/>
</dbReference>
<dbReference type="GO" id="GO:0015344">
    <property type="term" value="F:siderophore uptake transmembrane transporter activity"/>
    <property type="evidence" value="ECO:0007669"/>
    <property type="project" value="TreeGrafter"/>
</dbReference>
<dbReference type="GO" id="GO:0044718">
    <property type="term" value="P:siderophore transmembrane transport"/>
    <property type="evidence" value="ECO:0007669"/>
    <property type="project" value="TreeGrafter"/>
</dbReference>
<dbReference type="SUPFAM" id="SSF56935">
    <property type="entry name" value="Porins"/>
    <property type="match status" value="1"/>
</dbReference>
<dbReference type="PANTHER" id="PTHR30069:SF29">
    <property type="entry name" value="HEMOGLOBIN AND HEMOGLOBIN-HAPTOGLOBIN-BINDING PROTEIN 1-RELATED"/>
    <property type="match status" value="1"/>
</dbReference>
<dbReference type="AlphaFoldDB" id="A0A9Q8RLH7"/>
<evidence type="ECO:0000313" key="3">
    <source>
        <dbReference type="EMBL" id="UOG58525.1"/>
    </source>
</evidence>
<reference evidence="3" key="1">
    <citation type="submission" date="2022-02" db="EMBL/GenBank/DDBJ databases">
        <title>The genetically variable rfb locus in Leptospira is a mobile cassette and a molecular signature of serovar identity.</title>
        <authorList>
            <person name="Nieves C."/>
            <person name="Vincent A.T."/>
            <person name="Zarantonelli L."/>
            <person name="Picardeau M."/>
            <person name="Veyrier F.J."/>
            <person name="Buschiazzo A."/>
        </authorList>
    </citation>
    <scope>NUCLEOTIDE SEQUENCE</scope>
    <source>
        <strain evidence="3">IP1512017</strain>
    </source>
</reference>
<dbReference type="Proteomes" id="UP000829829">
    <property type="component" value="Chromosome 2"/>
</dbReference>
<dbReference type="RefSeq" id="WP_004435649.1">
    <property type="nucleotide sequence ID" value="NZ_CP091929.1"/>
</dbReference>
<evidence type="ECO:0000313" key="4">
    <source>
        <dbReference type="Proteomes" id="UP000829829"/>
    </source>
</evidence>
<gene>
    <name evidence="3" type="ORF">MAL03_19530</name>
</gene>
<dbReference type="PANTHER" id="PTHR30069">
    <property type="entry name" value="TONB-DEPENDENT OUTER MEMBRANE RECEPTOR"/>
    <property type="match status" value="1"/>
</dbReference>
<keyword evidence="3" id="KW-0675">Receptor</keyword>
<feature type="domain" description="TonB-dependent receptor plug" evidence="2">
    <location>
        <begin position="170"/>
        <end position="271"/>
    </location>
</feature>
<dbReference type="InterPro" id="IPR037066">
    <property type="entry name" value="Plug_dom_sf"/>
</dbReference>
<dbReference type="EMBL" id="CP091958">
    <property type="protein sequence ID" value="UOG58525.1"/>
    <property type="molecule type" value="Genomic_DNA"/>
</dbReference>
<protein>
    <submittedName>
        <fullName evidence="3">TonB-dependent receptor</fullName>
    </submittedName>
</protein>
<sequence length="890" mass="100795">MKIIRNIGIFLFIRPTKKFTKNENFKKIFLKFSELFLINYNQNKRSLTPFSRIPFLFLIFLTTPIFAEVTFRARVLSRSKNLGDANVSVRISETKKFYQTDSEGYFQAVVPSPGTYTFRILRDVGFQEIRQEIGEGEELVILYTDESAKFSESISKGTINVTAEKEKQLMSRTKLRFEEIKRMPGTFGEPLRSIETIPGVVPVAAFGGGANNYSFRGADPNTNLYLYDDLPILYPFHFDGLTATINGNLIKSMDVYTGVLPANFNNALGGVIEIESPDKVERSSGNFLTSLWAASANYQTTFANGKGYILGAVKVGYIDKTFETLGTISGSSLLPEGIRLPRYTDSQVKMVYNFNDQHQISFYSLTAKDDFAADPPAKRQNDPTKDELAAFAGGNLSAGQGYRTQAFRYTWRPSEKFNNRITLISYDPFVDFNISFGSIKAKQRASGAYNGIRQDASWDPNKHFTLEFGSELRFLNYKTTGNTVQQTDPNNPDPNPYDTTSPDFKTVADTNRVQSKYYNAYTTMKIKFGGLLIEPGARYDYIPYIKNGALGPKTQVSYKFEQGVLKGTTVFGGAGNHFNFPLDTRFSEQSGNPHLKFQKAFKYGGGIDHQVTSEWQIKGEVFKQEFSNLIVTDPYITEIIGTNPDQYGRITQPYVLNKPLTYSNNGTGHSRGYELVIRKTTTPGKKDWFGWISYTWSQTFRNPNIYRPDGVMAQAATGPEQRLVAQTFPNSKETLYDYDRTHIINLVFGWRFSQDWQVGARWSYLTSTPITPIVGDDGGKFSNPSNNQTIWVPISGNNPYLAEYINSKRLKDYHRFDIRIDKFLNYEWGYVNTFLEIINVYMRENVSGENFDVTRPYSATNPKPNPTFGTLTLPGGAIIPFFNMGIEVKF</sequence>
<evidence type="ECO:0000256" key="1">
    <source>
        <dbReference type="ARBA" id="ARBA00022729"/>
    </source>
</evidence>
<proteinExistence type="predicted"/>
<organism evidence="3 4">
    <name type="scientific">Leptospira noguchii</name>
    <dbReference type="NCBI Taxonomy" id="28182"/>
    <lineage>
        <taxon>Bacteria</taxon>
        <taxon>Pseudomonadati</taxon>
        <taxon>Spirochaetota</taxon>
        <taxon>Spirochaetia</taxon>
        <taxon>Leptospirales</taxon>
        <taxon>Leptospiraceae</taxon>
        <taxon>Leptospira</taxon>
    </lineage>
</organism>
<keyword evidence="1" id="KW-0732">Signal</keyword>
<dbReference type="InterPro" id="IPR012910">
    <property type="entry name" value="Plug_dom"/>
</dbReference>
<dbReference type="Pfam" id="PF07715">
    <property type="entry name" value="Plug"/>
    <property type="match status" value="1"/>
</dbReference>